<dbReference type="GO" id="GO:0009073">
    <property type="term" value="P:aromatic amino acid family biosynthetic process"/>
    <property type="evidence" value="ECO:0007669"/>
    <property type="project" value="UniProtKB-UniRule"/>
</dbReference>
<dbReference type="Gene3D" id="3.30.1330.40">
    <property type="entry name" value="RutC-like"/>
    <property type="match status" value="1"/>
</dbReference>
<comment type="catalytic activity">
    <reaction evidence="3">
        <text>chorismate = prephenate</text>
        <dbReference type="Rhea" id="RHEA:13897"/>
        <dbReference type="ChEBI" id="CHEBI:29748"/>
        <dbReference type="ChEBI" id="CHEBI:29934"/>
        <dbReference type="EC" id="5.4.99.5"/>
    </reaction>
</comment>
<dbReference type="eggNOG" id="COG4401">
    <property type="taxonomic scope" value="Bacteria"/>
</dbReference>
<evidence type="ECO:0000256" key="1">
    <source>
        <dbReference type="NCBIfam" id="TIGR01796"/>
    </source>
</evidence>
<feature type="binding site" evidence="2">
    <location>
        <position position="15"/>
    </location>
    <ligand>
        <name>prephenate</name>
        <dbReference type="ChEBI" id="CHEBI:29934"/>
    </ligand>
</feature>
<gene>
    <name evidence="4" type="ORF">EU91_1279</name>
</gene>
<proteinExistence type="predicted"/>
<dbReference type="SUPFAM" id="SSF55298">
    <property type="entry name" value="YjgF-like"/>
    <property type="match status" value="1"/>
</dbReference>
<reference evidence="5" key="1">
    <citation type="journal article" date="2014" name="Sci. Data">
        <title>Genomes of diverse isolates of the marine cyanobacterium Prochlorococcus.</title>
        <authorList>
            <person name="Biller S."/>
            <person name="Berube P."/>
            <person name="Thompson J."/>
            <person name="Kelly L."/>
            <person name="Roggensack S."/>
            <person name="Awad L."/>
            <person name="Roache-Johnson K."/>
            <person name="Ding H."/>
            <person name="Giovannoni S.J."/>
            <person name="Moore L.R."/>
            <person name="Chisholm S.W."/>
        </authorList>
    </citation>
    <scope>NUCLEOTIDE SEQUENCE [LARGE SCALE GENOMIC DNA]</scope>
    <source>
        <strain evidence="5">GP2</strain>
    </source>
</reference>
<dbReference type="GO" id="GO:0004106">
    <property type="term" value="F:chorismate mutase activity"/>
    <property type="evidence" value="ECO:0007669"/>
    <property type="project" value="UniProtKB-UniRule"/>
</dbReference>
<dbReference type="GO" id="GO:0046417">
    <property type="term" value="P:chorismate metabolic process"/>
    <property type="evidence" value="ECO:0007669"/>
    <property type="project" value="TreeGrafter"/>
</dbReference>
<dbReference type="PANTHER" id="PTHR21164:SF0">
    <property type="entry name" value="CHORISMATE MUTASE AROH"/>
    <property type="match status" value="1"/>
</dbReference>
<dbReference type="OrthoDB" id="9802232at2"/>
<dbReference type="PANTHER" id="PTHR21164">
    <property type="entry name" value="CHORISMATE MUTASE"/>
    <property type="match status" value="1"/>
</dbReference>
<dbReference type="UniPathway" id="UPA00120">
    <property type="reaction ID" value="UER00203"/>
</dbReference>
<dbReference type="NCBIfam" id="TIGR01796">
    <property type="entry name" value="CM_mono_aroH"/>
    <property type="match status" value="1"/>
</dbReference>
<keyword evidence="3 4" id="KW-0413">Isomerase</keyword>
<keyword evidence="2 3" id="KW-0057">Aromatic amino acid biosynthesis</keyword>
<evidence type="ECO:0000313" key="4">
    <source>
        <dbReference type="EMBL" id="KGF86517.1"/>
    </source>
</evidence>
<evidence type="ECO:0000256" key="2">
    <source>
        <dbReference type="PIRSR" id="PIRSR005965-1"/>
    </source>
</evidence>
<accession>A0A0A1ZAB2</accession>
<dbReference type="InterPro" id="IPR008243">
    <property type="entry name" value="Chorismate_mutase_AroH"/>
</dbReference>
<protein>
    <recommendedName>
        <fullName evidence="1 3">chorismate mutase</fullName>
        <ecNumber evidence="1 3">5.4.99.5</ecNumber>
    </recommendedName>
</protein>
<dbReference type="AlphaFoldDB" id="A0A0A1ZAB2"/>
<keyword evidence="2 3" id="KW-0028">Amino-acid biosynthesis</keyword>
<dbReference type="EC" id="5.4.99.5" evidence="1 3"/>
<name>A0A0A1ZAB2_PROMR</name>
<feature type="binding site" evidence="2">
    <location>
        <position position="115"/>
    </location>
    <ligand>
        <name>prephenate</name>
        <dbReference type="ChEBI" id="CHEBI:29934"/>
    </ligand>
</feature>
<dbReference type="Pfam" id="PF07736">
    <property type="entry name" value="CM_1"/>
    <property type="match status" value="1"/>
</dbReference>
<comment type="caution">
    <text evidence="4">The sequence shown here is derived from an EMBL/GenBank/DDBJ whole genome shotgun (WGS) entry which is preliminary data.</text>
</comment>
<dbReference type="PROSITE" id="PS51167">
    <property type="entry name" value="CHORISMATE_MUT_1"/>
    <property type="match status" value="1"/>
</dbReference>
<sequence length="127" mass="14255">MEEKMNNDYKITFIRGATTASGNSVNEIEDAVVELIDELISRNNLTKRNLLSITFTATKDLDACFPASIARRCNGLDSVAFLDCQQMFVSNDVNFCIRIMAQVLLHSNNPVNHPYLRGASKLRPDRC</sequence>
<dbReference type="STRING" id="59925.EU91_1279"/>
<dbReference type="RefSeq" id="WP_082303033.1">
    <property type="nucleotide sequence ID" value="NZ_CP138934.1"/>
</dbReference>
<dbReference type="Proteomes" id="UP000030598">
    <property type="component" value="Unassembled WGS sequence"/>
</dbReference>
<organism evidence="4 5">
    <name type="scientific">Prochlorococcus marinus str. GP2</name>
    <dbReference type="NCBI Taxonomy" id="59925"/>
    <lineage>
        <taxon>Bacteria</taxon>
        <taxon>Bacillati</taxon>
        <taxon>Cyanobacteriota</taxon>
        <taxon>Cyanophyceae</taxon>
        <taxon>Synechococcales</taxon>
        <taxon>Prochlorococcaceae</taxon>
        <taxon>Prochlorococcus</taxon>
    </lineage>
</organism>
<evidence type="ECO:0000313" key="5">
    <source>
        <dbReference type="Proteomes" id="UP000030598"/>
    </source>
</evidence>
<feature type="binding site" evidence="2">
    <location>
        <position position="98"/>
    </location>
    <ligand>
        <name>prephenate</name>
        <dbReference type="ChEBI" id="CHEBI:29934"/>
    </ligand>
</feature>
<dbReference type="PIRSF" id="PIRSF005965">
    <property type="entry name" value="Chor_mut_AroH"/>
    <property type="match status" value="1"/>
</dbReference>
<dbReference type="EMBL" id="JNAH01000007">
    <property type="protein sequence ID" value="KGF86517.1"/>
    <property type="molecule type" value="Genomic_DNA"/>
</dbReference>
<dbReference type="InterPro" id="IPR035959">
    <property type="entry name" value="RutC-like_sf"/>
</dbReference>
<dbReference type="CDD" id="cd02185">
    <property type="entry name" value="AroH"/>
    <property type="match status" value="1"/>
</dbReference>
<dbReference type="GO" id="GO:0008652">
    <property type="term" value="P:amino acid biosynthetic process"/>
    <property type="evidence" value="ECO:0007669"/>
    <property type="project" value="UniProtKB-UniRule"/>
</dbReference>
<evidence type="ECO:0000256" key="3">
    <source>
        <dbReference type="PROSITE-ProRule" id="PRU00514"/>
    </source>
</evidence>